<accession>A0A3S5GT96</accession>
<feature type="domain" description="MbtH-like" evidence="1">
    <location>
        <begin position="6"/>
        <end position="56"/>
    </location>
</feature>
<dbReference type="Pfam" id="PF03621">
    <property type="entry name" value="MbtH"/>
    <property type="match status" value="1"/>
</dbReference>
<keyword evidence="5" id="KW-1185">Reference proteome</keyword>
<protein>
    <submittedName>
        <fullName evidence="3">MbtH family protein</fullName>
    </submittedName>
</protein>
<evidence type="ECO:0000313" key="4">
    <source>
        <dbReference type="Proteomes" id="UP000306393"/>
    </source>
</evidence>
<reference evidence="2 5" key="2">
    <citation type="journal article" date="2020" name="FEMS Microbiol. Ecol.">
        <title>Temporal dynamics of bacterial communities during seed development and maturation.</title>
        <authorList>
            <person name="Chesneau G."/>
            <person name="Torres-Cortes G."/>
            <person name="Briand M."/>
            <person name="Darrasse A."/>
            <person name="Preveaux A."/>
            <person name="Marais C."/>
            <person name="Jacques M.A."/>
            <person name="Shade A."/>
            <person name="Barret M."/>
        </authorList>
    </citation>
    <scope>NUCLEOTIDE SEQUENCE [LARGE SCALE GENOMIC DNA]</scope>
    <source>
        <strain evidence="2 5">CFBP13732</strain>
    </source>
</reference>
<evidence type="ECO:0000313" key="3">
    <source>
        <dbReference type="EMBL" id="TKJ83804.1"/>
    </source>
</evidence>
<dbReference type="InterPro" id="IPR005153">
    <property type="entry name" value="MbtH-like_dom"/>
</dbReference>
<dbReference type="PANTHER" id="PTHR38444">
    <property type="entry name" value="ENTEROBACTIN BIOSYNTHESIS PROTEIN YBDZ"/>
    <property type="match status" value="1"/>
</dbReference>
<dbReference type="RefSeq" id="WP_118663793.1">
    <property type="nucleotide sequence ID" value="NZ_CP022725.1"/>
</dbReference>
<reference evidence="3 4" key="1">
    <citation type="journal article" date="2019" name="Sci. Rep.">
        <title>Differences in resource use lead to coexistence of seed-transmitted microbial populations.</title>
        <authorList>
            <person name="Torres-Cortes G."/>
            <person name="Garcia B.J."/>
            <person name="Compant S."/>
            <person name="Rezki S."/>
            <person name="Jones P."/>
            <person name="Preveaux A."/>
            <person name="Briand M."/>
            <person name="Roulet A."/>
            <person name="Bouchez O."/>
            <person name="Jacobson D."/>
            <person name="Barret M."/>
        </authorList>
    </citation>
    <scope>NUCLEOTIDE SEQUENCE [LARGE SCALE GENOMIC DNA]</scope>
    <source>
        <strain evidence="3 4">CFBP13511</strain>
    </source>
</reference>
<evidence type="ECO:0000313" key="2">
    <source>
        <dbReference type="EMBL" id="MBD8105495.1"/>
    </source>
</evidence>
<dbReference type="GO" id="GO:0005829">
    <property type="term" value="C:cytosol"/>
    <property type="evidence" value="ECO:0007669"/>
    <property type="project" value="TreeGrafter"/>
</dbReference>
<name>A0A3S5GT96_9GAMM</name>
<dbReference type="PANTHER" id="PTHR38444:SF1">
    <property type="entry name" value="ENTEROBACTIN BIOSYNTHESIS PROTEIN YBDZ"/>
    <property type="match status" value="1"/>
</dbReference>
<sequence length="70" mass="7883">MTEQLNPFDDESLDFLVLLNARQQYSLWPAFSDVPAGWQTVAGPTTRVACIAYIEEHWQDMRPVGLNTAG</sequence>
<comment type="caution">
    <text evidence="3">The sequence shown here is derived from an EMBL/GenBank/DDBJ whole genome shotgun (WGS) entry which is preliminary data.</text>
</comment>
<evidence type="ECO:0000313" key="5">
    <source>
        <dbReference type="Proteomes" id="UP000661012"/>
    </source>
</evidence>
<dbReference type="AlphaFoldDB" id="A0A3S5GT96"/>
<dbReference type="Gene3D" id="3.90.820.10">
    <property type="entry name" value="Structural Genomics, Unknown Function 30-nov-00 1gh9 Mol_id"/>
    <property type="match status" value="1"/>
</dbReference>
<dbReference type="EMBL" id="QGAC01000032">
    <property type="protein sequence ID" value="TKJ83804.1"/>
    <property type="molecule type" value="Genomic_DNA"/>
</dbReference>
<dbReference type="Proteomes" id="UP000306393">
    <property type="component" value="Unassembled WGS sequence"/>
</dbReference>
<dbReference type="SUPFAM" id="SSF160582">
    <property type="entry name" value="MbtH-like"/>
    <property type="match status" value="1"/>
</dbReference>
<dbReference type="GO" id="GO:0019290">
    <property type="term" value="P:siderophore biosynthetic process"/>
    <property type="evidence" value="ECO:0007669"/>
    <property type="project" value="TreeGrafter"/>
</dbReference>
<dbReference type="SMART" id="SM00923">
    <property type="entry name" value="MbtH"/>
    <property type="match status" value="1"/>
</dbReference>
<proteinExistence type="predicted"/>
<dbReference type="InterPro" id="IPR038020">
    <property type="entry name" value="MbtH-like_sf"/>
</dbReference>
<dbReference type="EMBL" id="JACYNN010000002">
    <property type="protein sequence ID" value="MBD8105495.1"/>
    <property type="molecule type" value="Genomic_DNA"/>
</dbReference>
<evidence type="ECO:0000259" key="1">
    <source>
        <dbReference type="SMART" id="SM00923"/>
    </source>
</evidence>
<gene>
    <name evidence="3" type="ORF">EpCFBP13511_22100</name>
    <name evidence="2" type="ORF">IFT93_03550</name>
</gene>
<dbReference type="KEGG" id="epe:CI789_04435"/>
<dbReference type="InterPro" id="IPR037407">
    <property type="entry name" value="MLP_fam"/>
</dbReference>
<dbReference type="OrthoDB" id="7584480at2"/>
<dbReference type="Proteomes" id="UP000661012">
    <property type="component" value="Unassembled WGS sequence"/>
</dbReference>
<organism evidence="3 4">
    <name type="scientific">Erwinia persicina</name>
    <dbReference type="NCBI Taxonomy" id="55211"/>
    <lineage>
        <taxon>Bacteria</taxon>
        <taxon>Pseudomonadati</taxon>
        <taxon>Pseudomonadota</taxon>
        <taxon>Gammaproteobacteria</taxon>
        <taxon>Enterobacterales</taxon>
        <taxon>Erwiniaceae</taxon>
        <taxon>Erwinia</taxon>
    </lineage>
</organism>
<dbReference type="STRING" id="1219360.GCA_001571305_00258"/>